<protein>
    <recommendedName>
        <fullName evidence="3">Secreted protein</fullName>
    </recommendedName>
</protein>
<evidence type="ECO:0008006" key="3">
    <source>
        <dbReference type="Google" id="ProtNLM"/>
    </source>
</evidence>
<gene>
    <name evidence="1" type="ORF">TKK_010980</name>
</gene>
<evidence type="ECO:0000313" key="2">
    <source>
        <dbReference type="Proteomes" id="UP001627154"/>
    </source>
</evidence>
<evidence type="ECO:0000313" key="1">
    <source>
        <dbReference type="EMBL" id="KAL3394684.1"/>
    </source>
</evidence>
<sequence length="223" mass="25029">MACTHAPRPRKSLAAISAVTVAAATAVAVAAVGPRLRRTFSTRKRFVKVVASAPTPATGSSIFDIPLLYLVAFYRSPVCPPTTAQQPLSQRAEYYNRERAVACKIYRERFFELFIHLCCIYTCYAKLECSCTHRCIGITAGEHANRCNDEEAPVHVWHIRTYVAISSCLYVHRQKSISRELSEGEKMNCGAMKKQQQQQQTGSKEYHNPIKFVSYRPVHARGS</sequence>
<comment type="caution">
    <text evidence="1">The sequence shown here is derived from an EMBL/GenBank/DDBJ whole genome shotgun (WGS) entry which is preliminary data.</text>
</comment>
<reference evidence="1 2" key="1">
    <citation type="journal article" date="2024" name="bioRxiv">
        <title>A reference genome for Trichogramma kaykai: A tiny desert-dwelling parasitoid wasp with competing sex-ratio distorters.</title>
        <authorList>
            <person name="Culotta J."/>
            <person name="Lindsey A.R."/>
        </authorList>
    </citation>
    <scope>NUCLEOTIDE SEQUENCE [LARGE SCALE GENOMIC DNA]</scope>
    <source>
        <strain evidence="1 2">KSX58</strain>
    </source>
</reference>
<name>A0ABD2WPN9_9HYME</name>
<organism evidence="1 2">
    <name type="scientific">Trichogramma kaykai</name>
    <dbReference type="NCBI Taxonomy" id="54128"/>
    <lineage>
        <taxon>Eukaryota</taxon>
        <taxon>Metazoa</taxon>
        <taxon>Ecdysozoa</taxon>
        <taxon>Arthropoda</taxon>
        <taxon>Hexapoda</taxon>
        <taxon>Insecta</taxon>
        <taxon>Pterygota</taxon>
        <taxon>Neoptera</taxon>
        <taxon>Endopterygota</taxon>
        <taxon>Hymenoptera</taxon>
        <taxon>Apocrita</taxon>
        <taxon>Proctotrupomorpha</taxon>
        <taxon>Chalcidoidea</taxon>
        <taxon>Trichogrammatidae</taxon>
        <taxon>Trichogramma</taxon>
    </lineage>
</organism>
<accession>A0ABD2WPN9</accession>
<dbReference type="AlphaFoldDB" id="A0ABD2WPN9"/>
<dbReference type="Proteomes" id="UP001627154">
    <property type="component" value="Unassembled WGS sequence"/>
</dbReference>
<keyword evidence="2" id="KW-1185">Reference proteome</keyword>
<proteinExistence type="predicted"/>
<dbReference type="EMBL" id="JBJJXI010000088">
    <property type="protein sequence ID" value="KAL3394684.1"/>
    <property type="molecule type" value="Genomic_DNA"/>
</dbReference>